<feature type="transmembrane region" description="Helical" evidence="1">
    <location>
        <begin position="22"/>
        <end position="40"/>
    </location>
</feature>
<keyword evidence="3" id="KW-1185">Reference proteome</keyword>
<dbReference type="PANTHER" id="PTHR31168:SF19">
    <property type="entry name" value="OS01G0683700 PROTEIN"/>
    <property type="match status" value="1"/>
</dbReference>
<evidence type="ECO:0000313" key="3">
    <source>
        <dbReference type="Proteomes" id="UP001177140"/>
    </source>
</evidence>
<dbReference type="InterPro" id="IPR006747">
    <property type="entry name" value="DUF599"/>
</dbReference>
<feature type="transmembrane region" description="Helical" evidence="1">
    <location>
        <begin position="47"/>
        <end position="68"/>
    </location>
</feature>
<feature type="transmembrane region" description="Helical" evidence="1">
    <location>
        <begin position="107"/>
        <end position="137"/>
    </location>
</feature>
<keyword evidence="1" id="KW-0812">Transmembrane</keyword>
<reference evidence="2" key="1">
    <citation type="submission" date="2022-03" db="EMBL/GenBank/DDBJ databases">
        <title>A functionally conserved STORR gene fusion in Papaver species that diverged 16.8 million years ago.</title>
        <authorList>
            <person name="Catania T."/>
        </authorList>
    </citation>
    <scope>NUCLEOTIDE SEQUENCE</scope>
    <source>
        <strain evidence="2">S-191538</strain>
    </source>
</reference>
<dbReference type="AlphaFoldDB" id="A0AA41VUF8"/>
<dbReference type="PANTHER" id="PTHR31168">
    <property type="entry name" value="OS02G0292800 PROTEIN"/>
    <property type="match status" value="1"/>
</dbReference>
<organism evidence="2 3">
    <name type="scientific">Papaver nudicaule</name>
    <name type="common">Iceland poppy</name>
    <dbReference type="NCBI Taxonomy" id="74823"/>
    <lineage>
        <taxon>Eukaryota</taxon>
        <taxon>Viridiplantae</taxon>
        <taxon>Streptophyta</taxon>
        <taxon>Embryophyta</taxon>
        <taxon>Tracheophyta</taxon>
        <taxon>Spermatophyta</taxon>
        <taxon>Magnoliopsida</taxon>
        <taxon>Ranunculales</taxon>
        <taxon>Papaveraceae</taxon>
        <taxon>Papaveroideae</taxon>
        <taxon>Papaver</taxon>
    </lineage>
</organism>
<gene>
    <name evidence="2" type="ORF">MKW94_028535</name>
</gene>
<sequence>MLFWFVIVTYKNVVGLSSCNDAFLFPNVMAIGGPLVRLVVPTIRNNIMASTLFATTSITMSSTIGGFMSGTTDTKTSALIYGNTSRLVFSINLNRASYFWSIRLRAFYISCLLFLWIFGPRPMFSCCCILLSVLYFLDTTSSITRELHSHHMKHDDDHELKDSVKLTQLTFV</sequence>
<keyword evidence="1" id="KW-0472">Membrane</keyword>
<dbReference type="EMBL" id="JAJJMA010293386">
    <property type="protein sequence ID" value="MCL7047485.1"/>
    <property type="molecule type" value="Genomic_DNA"/>
</dbReference>
<proteinExistence type="predicted"/>
<name>A0AA41VUF8_PAPNU</name>
<protein>
    <submittedName>
        <fullName evidence="2">Uncharacterized protein</fullName>
    </submittedName>
</protein>
<dbReference type="Pfam" id="PF04654">
    <property type="entry name" value="DUF599"/>
    <property type="match status" value="2"/>
</dbReference>
<accession>A0AA41VUF8</accession>
<comment type="caution">
    <text evidence="2">The sequence shown here is derived from an EMBL/GenBank/DDBJ whole genome shotgun (WGS) entry which is preliminary data.</text>
</comment>
<dbReference type="Proteomes" id="UP001177140">
    <property type="component" value="Unassembled WGS sequence"/>
</dbReference>
<evidence type="ECO:0000313" key="2">
    <source>
        <dbReference type="EMBL" id="MCL7047485.1"/>
    </source>
</evidence>
<evidence type="ECO:0000256" key="1">
    <source>
        <dbReference type="SAM" id="Phobius"/>
    </source>
</evidence>
<keyword evidence="1" id="KW-1133">Transmembrane helix</keyword>